<dbReference type="GO" id="GO:0016887">
    <property type="term" value="F:ATP hydrolysis activity"/>
    <property type="evidence" value="ECO:0007669"/>
    <property type="project" value="InterPro"/>
</dbReference>
<dbReference type="Proteomes" id="UP000182703">
    <property type="component" value="Plasmid pTAD1"/>
</dbReference>
<dbReference type="RefSeq" id="WP_071924729.1">
    <property type="nucleotide sequence ID" value="NZ_CP018096.1"/>
</dbReference>
<dbReference type="CDD" id="cd03220">
    <property type="entry name" value="ABC_KpsT_Wzt"/>
    <property type="match status" value="1"/>
</dbReference>
<evidence type="ECO:0000256" key="1">
    <source>
        <dbReference type="ARBA" id="ARBA00005417"/>
    </source>
</evidence>
<dbReference type="GO" id="GO:0005524">
    <property type="term" value="F:ATP binding"/>
    <property type="evidence" value="ECO:0007669"/>
    <property type="project" value="UniProtKB-KW"/>
</dbReference>
<accession>A0AAC9JUR3</accession>
<dbReference type="GO" id="GO:0140359">
    <property type="term" value="F:ABC-type transporter activity"/>
    <property type="evidence" value="ECO:0007669"/>
    <property type="project" value="InterPro"/>
</dbReference>
<evidence type="ECO:0000313" key="6">
    <source>
        <dbReference type="EMBL" id="APF39526.1"/>
    </source>
</evidence>
<dbReference type="InterPro" id="IPR015860">
    <property type="entry name" value="ABC_transpr_TagH-like"/>
</dbReference>
<keyword evidence="7" id="KW-1185">Reference proteome</keyword>
<dbReference type="InterPro" id="IPR029439">
    <property type="entry name" value="Wzt_C"/>
</dbReference>
<organism evidence="6 7">
    <name type="scientific">Chelatococcus daeguensis</name>
    <dbReference type="NCBI Taxonomy" id="444444"/>
    <lineage>
        <taxon>Bacteria</taxon>
        <taxon>Pseudomonadati</taxon>
        <taxon>Pseudomonadota</taxon>
        <taxon>Alphaproteobacteria</taxon>
        <taxon>Hyphomicrobiales</taxon>
        <taxon>Chelatococcaceae</taxon>
        <taxon>Chelatococcus</taxon>
    </lineage>
</organism>
<protein>
    <recommendedName>
        <fullName evidence="5">ABC transporter domain-containing protein</fullName>
    </recommendedName>
</protein>
<comment type="similarity">
    <text evidence="1">Belongs to the ABC transporter superfamily.</text>
</comment>
<reference evidence="6 7" key="1">
    <citation type="submission" date="2016-11" db="EMBL/GenBank/DDBJ databases">
        <title>Complete genome sequence of the aerobically denitrifying bacterium Chelatococcus daeguensis TAD1.</title>
        <authorList>
            <person name="Yang Y."/>
            <person name="Huang S."/>
            <person name="Lin E."/>
        </authorList>
    </citation>
    <scope>NUCLEOTIDE SEQUENCE [LARGE SCALE GENOMIC DNA]</scope>
    <source>
        <strain evidence="6 7">TAD1</strain>
        <plasmid evidence="7">ptad1</plasmid>
    </source>
</reference>
<dbReference type="EMBL" id="CP018096">
    <property type="protein sequence ID" value="APF39526.1"/>
    <property type="molecule type" value="Genomic_DNA"/>
</dbReference>
<dbReference type="PANTHER" id="PTHR46743:SF2">
    <property type="entry name" value="TEICHOIC ACIDS EXPORT ATP-BINDING PROTEIN TAGH"/>
    <property type="match status" value="1"/>
</dbReference>
<gene>
    <name evidence="6" type="ORF">BOQ54_18765</name>
</gene>
<geneLocation type="plasmid" evidence="7">
    <name>ptad1</name>
</geneLocation>
<dbReference type="GO" id="GO:0016020">
    <property type="term" value="C:membrane"/>
    <property type="evidence" value="ECO:0007669"/>
    <property type="project" value="InterPro"/>
</dbReference>
<dbReference type="InterPro" id="IPR003439">
    <property type="entry name" value="ABC_transporter-like_ATP-bd"/>
</dbReference>
<dbReference type="Gene3D" id="2.70.50.60">
    <property type="entry name" value="abc- transporter (atp binding component) like domain"/>
    <property type="match status" value="1"/>
</dbReference>
<dbReference type="PROSITE" id="PS50893">
    <property type="entry name" value="ABC_TRANSPORTER_2"/>
    <property type="match status" value="1"/>
</dbReference>
<keyword evidence="6" id="KW-0614">Plasmid</keyword>
<evidence type="ECO:0000256" key="2">
    <source>
        <dbReference type="ARBA" id="ARBA00022448"/>
    </source>
</evidence>
<dbReference type="InterPro" id="IPR003593">
    <property type="entry name" value="AAA+_ATPase"/>
</dbReference>
<keyword evidence="2" id="KW-0813">Transport</keyword>
<evidence type="ECO:0000256" key="3">
    <source>
        <dbReference type="ARBA" id="ARBA00022741"/>
    </source>
</evidence>
<dbReference type="AlphaFoldDB" id="A0AAC9JUR3"/>
<evidence type="ECO:0000313" key="7">
    <source>
        <dbReference type="Proteomes" id="UP000182703"/>
    </source>
</evidence>
<dbReference type="CDD" id="cd10147">
    <property type="entry name" value="Wzt_C-like"/>
    <property type="match status" value="1"/>
</dbReference>
<feature type="domain" description="ABC transporter" evidence="5">
    <location>
        <begin position="36"/>
        <end position="260"/>
    </location>
</feature>
<sequence>MSSVITVENLGKRYFLSGTAAPAYRTLRDTMAEAARRLVDRDQTNQIKAAEAFWALRNVSFDVNEGDVVGVVGRNGAGKSTLLKVLSRITAPTEGLARIRGRVGSLLEVGTGFHPELSGRENIFFNGAILGLRKHEIRARFDEIVEFAGVAEFLDIPIKRYSSGMKMRLAFSVAAHLEPEIMIVDEVLAVGDAEFQKKCLGKMKDVANSGRTVLFVSHNLNAVMQLCSRVIWLERGQVREDSREVHDVCGRYLLGGSGGLKGAYIAAEDGALENEYFSLQSFRVCDPEGSTIEGPTQNDQSITIEIKVDIKRPSDPLSFGVSIANADGQVCFWTFTNDSAQEQWPVLTSGINVLRCNIPRRFLNEGEYVVELLASLQRVRWLWPPGQSKCVVQFSVSGGLSDSPFWYSARPGVVAPVLQWTNNRWAV</sequence>
<dbReference type="InterPro" id="IPR017871">
    <property type="entry name" value="ABC_transporter-like_CS"/>
</dbReference>
<name>A0AAC9JUR3_9HYPH</name>
<dbReference type="PANTHER" id="PTHR46743">
    <property type="entry name" value="TEICHOIC ACIDS EXPORT ATP-BINDING PROTEIN TAGH"/>
    <property type="match status" value="1"/>
</dbReference>
<dbReference type="PROSITE" id="PS00211">
    <property type="entry name" value="ABC_TRANSPORTER_1"/>
    <property type="match status" value="1"/>
</dbReference>
<evidence type="ECO:0000256" key="4">
    <source>
        <dbReference type="ARBA" id="ARBA00022840"/>
    </source>
</evidence>
<dbReference type="Gene3D" id="3.40.50.300">
    <property type="entry name" value="P-loop containing nucleotide triphosphate hydrolases"/>
    <property type="match status" value="1"/>
</dbReference>
<dbReference type="SMART" id="SM00382">
    <property type="entry name" value="AAA"/>
    <property type="match status" value="1"/>
</dbReference>
<proteinExistence type="inferred from homology"/>
<dbReference type="InterPro" id="IPR027417">
    <property type="entry name" value="P-loop_NTPase"/>
</dbReference>
<evidence type="ECO:0000259" key="5">
    <source>
        <dbReference type="PROSITE" id="PS50893"/>
    </source>
</evidence>
<dbReference type="Pfam" id="PF00005">
    <property type="entry name" value="ABC_tran"/>
    <property type="match status" value="1"/>
</dbReference>
<dbReference type="InterPro" id="IPR050683">
    <property type="entry name" value="Bact_Polysacc_Export_ATP-bd"/>
</dbReference>
<keyword evidence="4" id="KW-0067">ATP-binding</keyword>
<dbReference type="KEGG" id="cdq:BOQ54_18765"/>
<dbReference type="SUPFAM" id="SSF52540">
    <property type="entry name" value="P-loop containing nucleoside triphosphate hydrolases"/>
    <property type="match status" value="1"/>
</dbReference>
<keyword evidence="3" id="KW-0547">Nucleotide-binding</keyword>